<keyword evidence="4" id="KW-0175">Coiled coil</keyword>
<dbReference type="EMBL" id="AP023086">
    <property type="protein sequence ID" value="BCD96672.1"/>
    <property type="molecule type" value="Genomic_DNA"/>
</dbReference>
<evidence type="ECO:0000313" key="8">
    <source>
        <dbReference type="Proteomes" id="UP001320119"/>
    </source>
</evidence>
<dbReference type="RefSeq" id="WP_236986163.1">
    <property type="nucleotide sequence ID" value="NZ_AP023086.1"/>
</dbReference>
<evidence type="ECO:0000256" key="5">
    <source>
        <dbReference type="SAM" id="Phobius"/>
    </source>
</evidence>
<proteinExistence type="predicted"/>
<dbReference type="KEGG" id="marq:MARGE09_P0872"/>
<name>A0AAN1WFJ2_9GAMM</name>
<dbReference type="InterPro" id="IPR050469">
    <property type="entry name" value="Diguanylate_Cyclase"/>
</dbReference>
<comment type="cofactor">
    <cofactor evidence="1">
        <name>Mg(2+)</name>
        <dbReference type="ChEBI" id="CHEBI:18420"/>
    </cofactor>
</comment>
<sequence>MRLDINNKKFLRGYRKVSYILLAATAILFIGHYFLPLKRLVLLPAGQVSTSLYGYTDRDLGITGYWQDQAAQKWACDYKKTDPYGCGWSLQLNTEADPSGENFNDFDALEISLDYSGPATRLRIYVRNYNPAYLSVENSGSTKVMSMTLPVGDALKPLHVKFDEFDVAWWWLRERKANWHETQLEFDSVTDIGVDLVEPGEHRVQIDQVAVVGRWVKTEALLTIVIGFWMSVFLLEGVVRFYQLYRIAQRNRENIRQVEEKQRMLAEENKQLETIANTDPLTGIYNRAGLKGRLDALQKTEGLSGLGVLLMDIDHFKHLNDQYGHDLGDKVLKTFASLLSMNLREQDILARLGGEEFVVVLGSQSPEGIKFVAEKLRRLALQCTFNGDSQRHISVSIGVTSMALNEEFSTALKRADNALYQAKQNGRNCVEYESG</sequence>
<accession>A0AAN1WFJ2</accession>
<reference evidence="7 8" key="1">
    <citation type="journal article" date="2022" name="IScience">
        <title>An ultrasensitive nanofiber-based assay for enzymatic hydrolysis and deep-sea microbial degradation of cellulose.</title>
        <authorList>
            <person name="Tsudome M."/>
            <person name="Tachioka M."/>
            <person name="Miyazaki M."/>
            <person name="Uchimura K."/>
            <person name="Tsuda M."/>
            <person name="Takaki Y."/>
            <person name="Deguchi S."/>
        </authorList>
    </citation>
    <scope>NUCLEOTIDE SEQUENCE [LARGE SCALE GENOMIC DNA]</scope>
    <source>
        <strain evidence="7 8">GE09</strain>
    </source>
</reference>
<dbReference type="FunFam" id="3.30.70.270:FF:000001">
    <property type="entry name" value="Diguanylate cyclase domain protein"/>
    <property type="match status" value="1"/>
</dbReference>
<keyword evidence="5" id="KW-0812">Transmembrane</keyword>
<keyword evidence="5" id="KW-0472">Membrane</keyword>
<evidence type="ECO:0000256" key="1">
    <source>
        <dbReference type="ARBA" id="ARBA00001946"/>
    </source>
</evidence>
<keyword evidence="5" id="KW-1133">Transmembrane helix</keyword>
<evidence type="ECO:0000256" key="3">
    <source>
        <dbReference type="ARBA" id="ARBA00034247"/>
    </source>
</evidence>
<dbReference type="PANTHER" id="PTHR45138:SF9">
    <property type="entry name" value="DIGUANYLATE CYCLASE DGCM-RELATED"/>
    <property type="match status" value="1"/>
</dbReference>
<keyword evidence="8" id="KW-1185">Reference proteome</keyword>
<dbReference type="AlphaFoldDB" id="A0AAN1WFJ2"/>
<dbReference type="CDD" id="cd01949">
    <property type="entry name" value="GGDEF"/>
    <property type="match status" value="1"/>
</dbReference>
<dbReference type="GO" id="GO:0052621">
    <property type="term" value="F:diguanylate cyclase activity"/>
    <property type="evidence" value="ECO:0007669"/>
    <property type="project" value="UniProtKB-EC"/>
</dbReference>
<dbReference type="Gene3D" id="3.30.70.270">
    <property type="match status" value="1"/>
</dbReference>
<dbReference type="InterPro" id="IPR000160">
    <property type="entry name" value="GGDEF_dom"/>
</dbReference>
<dbReference type="InterPro" id="IPR043128">
    <property type="entry name" value="Rev_trsase/Diguanyl_cyclase"/>
</dbReference>
<dbReference type="InterPro" id="IPR029787">
    <property type="entry name" value="Nucleotide_cyclase"/>
</dbReference>
<feature type="domain" description="GGDEF" evidence="6">
    <location>
        <begin position="304"/>
        <end position="435"/>
    </location>
</feature>
<feature type="transmembrane region" description="Helical" evidence="5">
    <location>
        <begin position="17"/>
        <end position="35"/>
    </location>
</feature>
<evidence type="ECO:0000313" key="7">
    <source>
        <dbReference type="EMBL" id="BCD96672.1"/>
    </source>
</evidence>
<protein>
    <recommendedName>
        <fullName evidence="2">diguanylate cyclase</fullName>
        <ecNumber evidence="2">2.7.7.65</ecNumber>
    </recommendedName>
</protein>
<dbReference type="Proteomes" id="UP001320119">
    <property type="component" value="Chromosome"/>
</dbReference>
<evidence type="ECO:0000256" key="4">
    <source>
        <dbReference type="SAM" id="Coils"/>
    </source>
</evidence>
<feature type="coiled-coil region" evidence="4">
    <location>
        <begin position="248"/>
        <end position="278"/>
    </location>
</feature>
<dbReference type="EC" id="2.7.7.65" evidence="2"/>
<gene>
    <name evidence="7" type="ORF">MARGE09_P0872</name>
</gene>
<dbReference type="Pfam" id="PF00990">
    <property type="entry name" value="GGDEF"/>
    <property type="match status" value="1"/>
</dbReference>
<dbReference type="PANTHER" id="PTHR45138">
    <property type="entry name" value="REGULATORY COMPONENTS OF SENSORY TRANSDUCTION SYSTEM"/>
    <property type="match status" value="1"/>
</dbReference>
<organism evidence="7 8">
    <name type="scientific">Marinagarivorans cellulosilyticus</name>
    <dbReference type="NCBI Taxonomy" id="2721545"/>
    <lineage>
        <taxon>Bacteria</taxon>
        <taxon>Pseudomonadati</taxon>
        <taxon>Pseudomonadota</taxon>
        <taxon>Gammaproteobacteria</taxon>
        <taxon>Cellvibrionales</taxon>
        <taxon>Cellvibrionaceae</taxon>
        <taxon>Marinagarivorans</taxon>
    </lineage>
</organism>
<dbReference type="PROSITE" id="PS50887">
    <property type="entry name" value="GGDEF"/>
    <property type="match status" value="1"/>
</dbReference>
<dbReference type="NCBIfam" id="TIGR00254">
    <property type="entry name" value="GGDEF"/>
    <property type="match status" value="1"/>
</dbReference>
<evidence type="ECO:0000259" key="6">
    <source>
        <dbReference type="PROSITE" id="PS50887"/>
    </source>
</evidence>
<evidence type="ECO:0000256" key="2">
    <source>
        <dbReference type="ARBA" id="ARBA00012528"/>
    </source>
</evidence>
<comment type="catalytic activity">
    <reaction evidence="3">
        <text>2 GTP = 3',3'-c-di-GMP + 2 diphosphate</text>
        <dbReference type="Rhea" id="RHEA:24898"/>
        <dbReference type="ChEBI" id="CHEBI:33019"/>
        <dbReference type="ChEBI" id="CHEBI:37565"/>
        <dbReference type="ChEBI" id="CHEBI:58805"/>
        <dbReference type="EC" id="2.7.7.65"/>
    </reaction>
</comment>
<dbReference type="SMART" id="SM00267">
    <property type="entry name" value="GGDEF"/>
    <property type="match status" value="1"/>
</dbReference>
<dbReference type="SUPFAM" id="SSF55073">
    <property type="entry name" value="Nucleotide cyclase"/>
    <property type="match status" value="1"/>
</dbReference>
<feature type="transmembrane region" description="Helical" evidence="5">
    <location>
        <begin position="220"/>
        <end position="242"/>
    </location>
</feature>